<evidence type="ECO:0000313" key="1">
    <source>
        <dbReference type="EMBL" id="PUA31014.1"/>
    </source>
</evidence>
<sequence>YRKIYEVLTIENKLPSPYQIYILQNHEVENVRQTVFGFAIPPDKLWFRNMPPDYITFAHELIHLIEKDRSIEEVYGYNLASFIVLLAKHNIKPKVNPLRIFDVDEIRILKAIEEVYRYKFDSVDDFFVFKGVIPSYMRVEETEKGIVFVRDPAVDQKTVVILTISELIAGAEYEHYMFQVLLKLLDSL</sequence>
<dbReference type="Proteomes" id="UP000244066">
    <property type="component" value="Unassembled WGS sequence"/>
</dbReference>
<protein>
    <submittedName>
        <fullName evidence="1">Uncharacterized protein</fullName>
    </submittedName>
</protein>
<organism evidence="1 2">
    <name type="scientific">Candidatus Terraquivivens tikiterensis</name>
    <dbReference type="NCBI Taxonomy" id="1980982"/>
    <lineage>
        <taxon>Archaea</taxon>
        <taxon>Nitrososphaerota</taxon>
        <taxon>Candidatus Wolframiiraptoraceae</taxon>
        <taxon>Candidatus Terraquivivens</taxon>
    </lineage>
</organism>
<dbReference type="EMBL" id="NDWU01000032">
    <property type="protein sequence ID" value="PUA31014.1"/>
    <property type="molecule type" value="Genomic_DNA"/>
</dbReference>
<proteinExistence type="predicted"/>
<evidence type="ECO:0000313" key="2">
    <source>
        <dbReference type="Proteomes" id="UP000244066"/>
    </source>
</evidence>
<reference evidence="1 2" key="1">
    <citation type="submission" date="2017-04" db="EMBL/GenBank/DDBJ databases">
        <title>Draft Aigarchaeota genome from a New Zealand hot spring.</title>
        <authorList>
            <person name="Reysenbach A.-L."/>
            <person name="Donaho J.A."/>
            <person name="Gerhart J."/>
            <person name="Kelley J.F."/>
            <person name="Kouba K."/>
            <person name="Podar M."/>
            <person name="Stott M."/>
        </authorList>
    </citation>
    <scope>NUCLEOTIDE SEQUENCE [LARGE SCALE GENOMIC DNA]</scope>
    <source>
        <strain evidence="1">NZ13_MG1</strain>
    </source>
</reference>
<dbReference type="AlphaFoldDB" id="A0A2R7Y0H3"/>
<name>A0A2R7Y0H3_9ARCH</name>
<feature type="non-terminal residue" evidence="1">
    <location>
        <position position="1"/>
    </location>
</feature>
<accession>A0A2R7Y0H3</accession>
<comment type="caution">
    <text evidence="1">The sequence shown here is derived from an EMBL/GenBank/DDBJ whole genome shotgun (WGS) entry which is preliminary data.</text>
</comment>
<gene>
    <name evidence="1" type="ORF">B9J98_08120</name>
</gene>